<evidence type="ECO:0000313" key="1">
    <source>
        <dbReference type="EMBL" id="GGD18167.1"/>
    </source>
</evidence>
<reference evidence="2" key="4">
    <citation type="submission" date="2019-03" db="EMBL/GenBank/DDBJ databases">
        <authorList>
            <person name="Huang Y."/>
        </authorList>
    </citation>
    <scope>NUCLEOTIDE SEQUENCE</scope>
    <source>
        <strain evidence="2">JCM 16608</strain>
    </source>
</reference>
<protein>
    <submittedName>
        <fullName evidence="2">Uncharacterized protein</fullName>
    </submittedName>
</protein>
<dbReference type="AlphaFoldDB" id="A0A4P7UA72"/>
<sequence>MTGFRLLARSPYDTWRWAEELFSARDYLGAATALEGLLVDPEVDARDLGQVRELLARAYYHSARLAKAAEAAREALVDEPGNAYLLLLLGRSLERAGRTEEAQPYLRMADAAGGA</sequence>
<reference evidence="1" key="2">
    <citation type="journal article" date="2014" name="Int. J. Syst. Evol. Microbiol.">
        <title>Complete genome of a new Firmicutes species belonging to the dominant human colonic microbiota ('Ruminococcus bicirculans') reveals two chromosomes and a selective capacity to utilize plant glucans.</title>
        <authorList>
            <consortium name="NISC Comparative Sequencing Program"/>
            <person name="Wegmann U."/>
            <person name="Louis P."/>
            <person name="Goesmann A."/>
            <person name="Henrissat B."/>
            <person name="Duncan S.H."/>
            <person name="Flint H.J."/>
        </authorList>
    </citation>
    <scope>NUCLEOTIDE SEQUENCE</scope>
    <source>
        <strain evidence="1">CCM 7403</strain>
    </source>
</reference>
<organism evidence="2 3">
    <name type="scientific">Nocardioides daphniae</name>
    <dbReference type="NCBI Taxonomy" id="402297"/>
    <lineage>
        <taxon>Bacteria</taxon>
        <taxon>Bacillati</taxon>
        <taxon>Actinomycetota</taxon>
        <taxon>Actinomycetes</taxon>
        <taxon>Propionibacteriales</taxon>
        <taxon>Nocardioidaceae</taxon>
        <taxon>Nocardioides</taxon>
    </lineage>
</organism>
<reference evidence="4" key="3">
    <citation type="journal article" date="2019" name="Int. J. Syst. Evol. Microbiol.">
        <title>The Global Catalogue of Microorganisms (GCM) 10K type strain sequencing project: providing services to taxonomists for standard genome sequencing and annotation.</title>
        <authorList>
            <consortium name="The Broad Institute Genomics Platform"/>
            <consortium name="The Broad Institute Genome Sequencing Center for Infectious Disease"/>
            <person name="Wu L."/>
            <person name="Ma J."/>
        </authorList>
    </citation>
    <scope>NUCLEOTIDE SEQUENCE [LARGE SCALE GENOMIC DNA]</scope>
    <source>
        <strain evidence="4">CCM 7403</strain>
    </source>
</reference>
<dbReference type="EMBL" id="CP038462">
    <property type="protein sequence ID" value="QCC76960.1"/>
    <property type="molecule type" value="Genomic_DNA"/>
</dbReference>
<accession>A0A4P7UA72</accession>
<evidence type="ECO:0000313" key="4">
    <source>
        <dbReference type="Proteomes" id="UP000630594"/>
    </source>
</evidence>
<dbReference type="KEGG" id="ndp:E2C04_06560"/>
<dbReference type="Proteomes" id="UP000630594">
    <property type="component" value="Unassembled WGS sequence"/>
</dbReference>
<name>A0A4P7UA72_9ACTN</name>
<dbReference type="Proteomes" id="UP000297025">
    <property type="component" value="Chromosome"/>
</dbReference>
<proteinExistence type="predicted"/>
<dbReference type="OrthoDB" id="9799122at2"/>
<dbReference type="SUPFAM" id="SSF48452">
    <property type="entry name" value="TPR-like"/>
    <property type="match status" value="1"/>
</dbReference>
<dbReference type="EMBL" id="BMCK01000002">
    <property type="protein sequence ID" value="GGD18167.1"/>
    <property type="molecule type" value="Genomic_DNA"/>
</dbReference>
<dbReference type="Gene3D" id="1.25.40.10">
    <property type="entry name" value="Tetratricopeptide repeat domain"/>
    <property type="match status" value="1"/>
</dbReference>
<keyword evidence="4" id="KW-1185">Reference proteome</keyword>
<reference evidence="1" key="5">
    <citation type="submission" date="2024-05" db="EMBL/GenBank/DDBJ databases">
        <authorList>
            <person name="Sun Q."/>
            <person name="Sedlacek I."/>
        </authorList>
    </citation>
    <scope>NUCLEOTIDE SEQUENCE</scope>
    <source>
        <strain evidence="1">CCM 7403</strain>
    </source>
</reference>
<reference evidence="2 3" key="1">
    <citation type="journal article" date="2008" name="Int. J. Syst. Evol. Microbiol.">
        <title>Nocardioides daphniae sp. nov., isolated from Daphnia cucullata (Crustacea: Cladocera).</title>
        <authorList>
            <person name="Toth E.M."/>
            <person name="Keki Z."/>
            <person name="Homonnay Z.G."/>
            <person name="Borsodi A.K."/>
            <person name="Marialigeti K."/>
            <person name="Schumann P."/>
        </authorList>
    </citation>
    <scope>NUCLEOTIDE SEQUENCE [LARGE SCALE GENOMIC DNA]</scope>
    <source>
        <strain evidence="2 3">JCM 16608</strain>
    </source>
</reference>
<evidence type="ECO:0000313" key="2">
    <source>
        <dbReference type="EMBL" id="QCC76960.1"/>
    </source>
</evidence>
<dbReference type="InterPro" id="IPR011990">
    <property type="entry name" value="TPR-like_helical_dom_sf"/>
</dbReference>
<evidence type="ECO:0000313" key="3">
    <source>
        <dbReference type="Proteomes" id="UP000297025"/>
    </source>
</evidence>
<gene>
    <name evidence="2" type="ORF">E2C04_06560</name>
    <name evidence="1" type="ORF">GCM10007231_16570</name>
</gene>
<dbReference type="RefSeq" id="WP_135832006.1">
    <property type="nucleotide sequence ID" value="NZ_BMCK01000002.1"/>
</dbReference>